<dbReference type="CDD" id="cd02947">
    <property type="entry name" value="TRX_family"/>
    <property type="match status" value="1"/>
</dbReference>
<dbReference type="Gene3D" id="3.40.30.10">
    <property type="entry name" value="Glutaredoxin"/>
    <property type="match status" value="1"/>
</dbReference>
<accession>A0A835A155</accession>
<evidence type="ECO:0000256" key="2">
    <source>
        <dbReference type="SAM" id="MobiDB-lite"/>
    </source>
</evidence>
<feature type="compositionally biased region" description="Basic and acidic residues" evidence="2">
    <location>
        <begin position="245"/>
        <end position="267"/>
    </location>
</feature>
<dbReference type="AlphaFoldDB" id="A0A835A155"/>
<reference evidence="4" key="1">
    <citation type="submission" date="2020-07" db="EMBL/GenBank/DDBJ databases">
        <title>Genome sequence and genetic diversity analysis of an under-domesticated orphan crop, white fonio (Digitaria exilis).</title>
        <authorList>
            <person name="Bennetzen J.L."/>
            <person name="Chen S."/>
            <person name="Ma X."/>
            <person name="Wang X."/>
            <person name="Yssel A.E.J."/>
            <person name="Chaluvadi S.R."/>
            <person name="Johnson M."/>
            <person name="Gangashetty P."/>
            <person name="Hamidou F."/>
            <person name="Sanogo M.D."/>
            <person name="Zwaenepoel A."/>
            <person name="Wallace J."/>
            <person name="Van De Peer Y."/>
            <person name="Van Deynze A."/>
        </authorList>
    </citation>
    <scope>NUCLEOTIDE SEQUENCE</scope>
    <source>
        <tissue evidence="4">Leaves</tissue>
    </source>
</reference>
<dbReference type="SUPFAM" id="SSF52833">
    <property type="entry name" value="Thioredoxin-like"/>
    <property type="match status" value="1"/>
</dbReference>
<organism evidence="4 5">
    <name type="scientific">Digitaria exilis</name>
    <dbReference type="NCBI Taxonomy" id="1010633"/>
    <lineage>
        <taxon>Eukaryota</taxon>
        <taxon>Viridiplantae</taxon>
        <taxon>Streptophyta</taxon>
        <taxon>Embryophyta</taxon>
        <taxon>Tracheophyta</taxon>
        <taxon>Spermatophyta</taxon>
        <taxon>Magnoliopsida</taxon>
        <taxon>Liliopsida</taxon>
        <taxon>Poales</taxon>
        <taxon>Poaceae</taxon>
        <taxon>PACMAD clade</taxon>
        <taxon>Panicoideae</taxon>
        <taxon>Panicodae</taxon>
        <taxon>Paniceae</taxon>
        <taxon>Anthephorinae</taxon>
        <taxon>Digitaria</taxon>
    </lineage>
</organism>
<feature type="compositionally biased region" description="Basic and acidic residues" evidence="2">
    <location>
        <begin position="275"/>
        <end position="284"/>
    </location>
</feature>
<keyword evidence="1" id="KW-1015">Disulfide bond</keyword>
<dbReference type="InterPro" id="IPR036249">
    <property type="entry name" value="Thioredoxin-like_sf"/>
</dbReference>
<dbReference type="PANTHER" id="PTHR46115">
    <property type="entry name" value="THIOREDOXIN-LIKE PROTEIN 1"/>
    <property type="match status" value="1"/>
</dbReference>
<evidence type="ECO:0000313" key="4">
    <source>
        <dbReference type="EMBL" id="KAF8643431.1"/>
    </source>
</evidence>
<evidence type="ECO:0000259" key="3">
    <source>
        <dbReference type="Pfam" id="PF00085"/>
    </source>
</evidence>
<gene>
    <name evidence="4" type="ORF">HU200_066861</name>
</gene>
<dbReference type="InterPro" id="IPR013766">
    <property type="entry name" value="Thioredoxin_domain"/>
</dbReference>
<protein>
    <recommendedName>
        <fullName evidence="3">Thioredoxin domain-containing protein</fullName>
    </recommendedName>
</protein>
<proteinExistence type="predicted"/>
<comment type="caution">
    <text evidence="4">The sequence shown here is derived from an EMBL/GenBank/DDBJ whole genome shotgun (WGS) entry which is preliminary data.</text>
</comment>
<dbReference type="Pfam" id="PF00085">
    <property type="entry name" value="Thioredoxin"/>
    <property type="match status" value="1"/>
</dbReference>
<feature type="region of interest" description="Disordered" evidence="2">
    <location>
        <begin position="230"/>
        <end position="284"/>
    </location>
</feature>
<dbReference type="EMBL" id="JACEFO010003186">
    <property type="protein sequence ID" value="KAF8643431.1"/>
    <property type="molecule type" value="Genomic_DNA"/>
</dbReference>
<keyword evidence="5" id="KW-1185">Reference proteome</keyword>
<evidence type="ECO:0000256" key="1">
    <source>
        <dbReference type="ARBA" id="ARBA00023157"/>
    </source>
</evidence>
<name>A0A835A155_9POAL</name>
<sequence>MKEIAAEYQIEAMPTFHFIKEGEKIDSIIGTKKNELEAKVRKHAAQPEAREYFLLVGKAGTWNGSWQRRCVRRVKLKRYQRTHTSRTPSRWPAARLPSVPPLDLTCVAAASDLARAVALPPPLPDPASPPPDPAFLLLDLAARPPDPAFPSSDPPSRVAYTHHHVPPTRTTTCRLHTPPSSRACTCHHAPPAHAPPLAAFMHALPPLAPPGAEARRCCCSELLRCSGPAPPLPLLGARTEEEEEARVREWSGEGEHGERAAERERGEGSAASQEGKCERGEMKP</sequence>
<feature type="domain" description="Thioredoxin" evidence="3">
    <location>
        <begin position="2"/>
        <end position="41"/>
    </location>
</feature>
<evidence type="ECO:0000313" key="5">
    <source>
        <dbReference type="Proteomes" id="UP000636709"/>
    </source>
</evidence>
<dbReference type="Proteomes" id="UP000636709">
    <property type="component" value="Unassembled WGS sequence"/>
</dbReference>